<reference evidence="2" key="1">
    <citation type="submission" date="2021-06" db="EMBL/GenBank/DDBJ databases">
        <title>Comparative genomics, transcriptomics and evolutionary studies reveal genomic signatures of adaptation to plant cell wall in hemibiotrophic fungi.</title>
        <authorList>
            <consortium name="DOE Joint Genome Institute"/>
            <person name="Baroncelli R."/>
            <person name="Diaz J.F."/>
            <person name="Benocci T."/>
            <person name="Peng M."/>
            <person name="Battaglia E."/>
            <person name="Haridas S."/>
            <person name="Andreopoulos W."/>
            <person name="Labutti K."/>
            <person name="Pangilinan J."/>
            <person name="Floch G.L."/>
            <person name="Makela M.R."/>
            <person name="Henrissat B."/>
            <person name="Grigoriev I.V."/>
            <person name="Crouch J.A."/>
            <person name="De Vries R.P."/>
            <person name="Sukno S.A."/>
            <person name="Thon M.R."/>
        </authorList>
    </citation>
    <scope>NUCLEOTIDE SEQUENCE</scope>
    <source>
        <strain evidence="2">MAFF235873</strain>
    </source>
</reference>
<evidence type="ECO:0008006" key="4">
    <source>
        <dbReference type="Google" id="ProtNLM"/>
    </source>
</evidence>
<name>A0AAD9LZA9_9PEZI</name>
<keyword evidence="3" id="KW-1185">Reference proteome</keyword>
<feature type="signal peptide" evidence="1">
    <location>
        <begin position="1"/>
        <end position="22"/>
    </location>
</feature>
<feature type="chain" id="PRO_5042104493" description="Secreted protein" evidence="1">
    <location>
        <begin position="23"/>
        <end position="153"/>
    </location>
</feature>
<proteinExistence type="predicted"/>
<protein>
    <recommendedName>
        <fullName evidence="4">Secreted protein</fullName>
    </recommendedName>
</protein>
<dbReference type="Proteomes" id="UP001232148">
    <property type="component" value="Unassembled WGS sequence"/>
</dbReference>
<dbReference type="EMBL" id="MU842996">
    <property type="protein sequence ID" value="KAK2023518.1"/>
    <property type="molecule type" value="Genomic_DNA"/>
</dbReference>
<evidence type="ECO:0000313" key="3">
    <source>
        <dbReference type="Proteomes" id="UP001232148"/>
    </source>
</evidence>
<keyword evidence="1" id="KW-0732">Signal</keyword>
<gene>
    <name evidence="2" type="ORF">LX32DRAFT_136142</name>
</gene>
<comment type="caution">
    <text evidence="2">The sequence shown here is derived from an EMBL/GenBank/DDBJ whole genome shotgun (WGS) entry which is preliminary data.</text>
</comment>
<organism evidence="2 3">
    <name type="scientific">Colletotrichum zoysiae</name>
    <dbReference type="NCBI Taxonomy" id="1216348"/>
    <lineage>
        <taxon>Eukaryota</taxon>
        <taxon>Fungi</taxon>
        <taxon>Dikarya</taxon>
        <taxon>Ascomycota</taxon>
        <taxon>Pezizomycotina</taxon>
        <taxon>Sordariomycetes</taxon>
        <taxon>Hypocreomycetidae</taxon>
        <taxon>Glomerellales</taxon>
        <taxon>Glomerellaceae</taxon>
        <taxon>Colletotrichum</taxon>
        <taxon>Colletotrichum graminicola species complex</taxon>
    </lineage>
</organism>
<evidence type="ECO:0000256" key="1">
    <source>
        <dbReference type="SAM" id="SignalP"/>
    </source>
</evidence>
<sequence>MSEPWAIFFWLAISRVVGYGHGYRSPSARIDNTIWSQCRKVHQHKDVSSTRQLRACQSLPTSEHLSSRLRYKSLDGSCVLTSALALLSDRRSCMYSPTPARLALGRGSLPIDLWPCRCPLQASARTRNKGNYTHERERRIFVEGEKGKKREKH</sequence>
<evidence type="ECO:0000313" key="2">
    <source>
        <dbReference type="EMBL" id="KAK2023518.1"/>
    </source>
</evidence>
<accession>A0AAD9LZA9</accession>
<dbReference type="AlphaFoldDB" id="A0AAD9LZA9"/>